<dbReference type="Gene3D" id="3.40.50.300">
    <property type="entry name" value="P-loop containing nucleotide triphosphate hydrolases"/>
    <property type="match status" value="1"/>
</dbReference>
<dbReference type="PROSITE" id="PS50893">
    <property type="entry name" value="ABC_TRANSPORTER_2"/>
    <property type="match status" value="1"/>
</dbReference>
<keyword evidence="5 7" id="KW-0067">ATP-binding</keyword>
<feature type="domain" description="ABC transporter" evidence="6">
    <location>
        <begin position="2"/>
        <end position="232"/>
    </location>
</feature>
<evidence type="ECO:0000256" key="2">
    <source>
        <dbReference type="ARBA" id="ARBA00022448"/>
    </source>
</evidence>
<dbReference type="RefSeq" id="WP_121937757.1">
    <property type="nucleotide sequence ID" value="NZ_REFR01000010.1"/>
</dbReference>
<organism evidence="7 8">
    <name type="scientific">Eilatimonas milleporae</name>
    <dbReference type="NCBI Taxonomy" id="911205"/>
    <lineage>
        <taxon>Bacteria</taxon>
        <taxon>Pseudomonadati</taxon>
        <taxon>Pseudomonadota</taxon>
        <taxon>Alphaproteobacteria</taxon>
        <taxon>Kordiimonadales</taxon>
        <taxon>Kordiimonadaceae</taxon>
        <taxon>Eilatimonas</taxon>
    </lineage>
</organism>
<keyword evidence="3" id="KW-0536">Nodulation</keyword>
<dbReference type="InterPro" id="IPR027417">
    <property type="entry name" value="P-loop_NTPase"/>
</dbReference>
<evidence type="ECO:0000259" key="6">
    <source>
        <dbReference type="PROSITE" id="PS50893"/>
    </source>
</evidence>
<keyword evidence="8" id="KW-1185">Reference proteome</keyword>
<dbReference type="Pfam" id="PF00005">
    <property type="entry name" value="ABC_tran"/>
    <property type="match status" value="1"/>
</dbReference>
<evidence type="ECO:0000256" key="5">
    <source>
        <dbReference type="ARBA" id="ARBA00022840"/>
    </source>
</evidence>
<protein>
    <submittedName>
        <fullName evidence="7">Sodium transport system ATP-binding protein</fullName>
    </submittedName>
</protein>
<name>A0A3M0CHT1_9PROT</name>
<comment type="caution">
    <text evidence="7">The sequence shown here is derived from an EMBL/GenBank/DDBJ whole genome shotgun (WGS) entry which is preliminary data.</text>
</comment>
<comment type="similarity">
    <text evidence="1">Belongs to the ABC transporter superfamily.</text>
</comment>
<reference evidence="7 8" key="1">
    <citation type="submission" date="2018-10" db="EMBL/GenBank/DDBJ databases">
        <title>Genomic Encyclopedia of Archaeal and Bacterial Type Strains, Phase II (KMG-II): from individual species to whole genera.</title>
        <authorList>
            <person name="Goeker M."/>
        </authorList>
    </citation>
    <scope>NUCLEOTIDE SEQUENCE [LARGE SCALE GENOMIC DNA]</scope>
    <source>
        <strain evidence="7 8">DSM 25217</strain>
    </source>
</reference>
<evidence type="ECO:0000256" key="3">
    <source>
        <dbReference type="ARBA" id="ARBA00022458"/>
    </source>
</evidence>
<keyword evidence="4" id="KW-0547">Nucleotide-binding</keyword>
<dbReference type="SMART" id="SM00382">
    <property type="entry name" value="AAA"/>
    <property type="match status" value="1"/>
</dbReference>
<dbReference type="GO" id="GO:0005524">
    <property type="term" value="F:ATP binding"/>
    <property type="evidence" value="ECO:0007669"/>
    <property type="project" value="UniProtKB-KW"/>
</dbReference>
<evidence type="ECO:0000313" key="8">
    <source>
        <dbReference type="Proteomes" id="UP000271227"/>
    </source>
</evidence>
<evidence type="ECO:0000256" key="4">
    <source>
        <dbReference type="ARBA" id="ARBA00022741"/>
    </source>
</evidence>
<evidence type="ECO:0000256" key="1">
    <source>
        <dbReference type="ARBA" id="ARBA00005417"/>
    </source>
</evidence>
<sequence length="250" mass="26890">MIRVEHLAKSFGAVVAVSSVSFTAEDGEITTLLGANGSGKTTTLRAVAGLLKADGGSVFVDGVAVADDPLAAQARLGVFPDNFGLYTRLTAREHLRYFAELHGMQGTTLDEAVEYVATQLRMQDILDRRTEGFSQGQRMKVALGRAIIHRPKNIIFDEPSRGLDVISVRLLRRILLDLRAAGHCVLLSSHVMAEVHRLSDRVVIMSDGRVCAEGTPDALIDLSGEDNLEEAFVTLAGLPAEPDTGLRAQA</sequence>
<dbReference type="AlphaFoldDB" id="A0A3M0CHT1"/>
<dbReference type="PROSITE" id="PS00211">
    <property type="entry name" value="ABC_TRANSPORTER_1"/>
    <property type="match status" value="1"/>
</dbReference>
<dbReference type="PANTHER" id="PTHR42711:SF5">
    <property type="entry name" value="ABC TRANSPORTER ATP-BINDING PROTEIN NATA"/>
    <property type="match status" value="1"/>
</dbReference>
<dbReference type="PANTHER" id="PTHR42711">
    <property type="entry name" value="ABC TRANSPORTER ATP-BINDING PROTEIN"/>
    <property type="match status" value="1"/>
</dbReference>
<dbReference type="GO" id="GO:0016887">
    <property type="term" value="F:ATP hydrolysis activity"/>
    <property type="evidence" value="ECO:0007669"/>
    <property type="project" value="InterPro"/>
</dbReference>
<keyword evidence="2" id="KW-0813">Transport</keyword>
<dbReference type="Proteomes" id="UP000271227">
    <property type="component" value="Unassembled WGS sequence"/>
</dbReference>
<dbReference type="InterPro" id="IPR050763">
    <property type="entry name" value="ABC_transporter_ATP-binding"/>
</dbReference>
<gene>
    <name evidence="7" type="ORF">BXY39_1018</name>
</gene>
<dbReference type="InParanoid" id="A0A3M0CHT1"/>
<proteinExistence type="inferred from homology"/>
<dbReference type="InterPro" id="IPR003593">
    <property type="entry name" value="AAA+_ATPase"/>
</dbReference>
<accession>A0A3M0CHT1</accession>
<dbReference type="InterPro" id="IPR017871">
    <property type="entry name" value="ABC_transporter-like_CS"/>
</dbReference>
<dbReference type="EMBL" id="REFR01000010">
    <property type="protein sequence ID" value="RMB08385.1"/>
    <property type="molecule type" value="Genomic_DNA"/>
</dbReference>
<dbReference type="SUPFAM" id="SSF52540">
    <property type="entry name" value="P-loop containing nucleoside triphosphate hydrolases"/>
    <property type="match status" value="1"/>
</dbReference>
<evidence type="ECO:0000313" key="7">
    <source>
        <dbReference type="EMBL" id="RMB08385.1"/>
    </source>
</evidence>
<dbReference type="InterPro" id="IPR003439">
    <property type="entry name" value="ABC_transporter-like_ATP-bd"/>
</dbReference>
<dbReference type="OrthoDB" id="9778547at2"/>